<evidence type="ECO:0000313" key="5">
    <source>
        <dbReference type="Proteomes" id="UP001500363"/>
    </source>
</evidence>
<comment type="caution">
    <text evidence="4">The sequence shown here is derived from an EMBL/GenBank/DDBJ whole genome shotgun (WGS) entry which is preliminary data.</text>
</comment>
<feature type="domain" description="SGNH hydrolase-type esterase" evidence="3">
    <location>
        <begin position="35"/>
        <end position="274"/>
    </location>
</feature>
<feature type="chain" id="PRO_5046806639" evidence="2">
    <location>
        <begin position="24"/>
        <end position="342"/>
    </location>
</feature>
<dbReference type="SUPFAM" id="SSF52266">
    <property type="entry name" value="SGNH hydrolase"/>
    <property type="match status" value="1"/>
</dbReference>
<dbReference type="EMBL" id="BAAANC010000001">
    <property type="protein sequence ID" value="GAA1520325.1"/>
    <property type="molecule type" value="Genomic_DNA"/>
</dbReference>
<dbReference type="InterPro" id="IPR013830">
    <property type="entry name" value="SGNH_hydro"/>
</dbReference>
<keyword evidence="2" id="KW-0732">Signal</keyword>
<gene>
    <name evidence="4" type="ORF">GCM10009741_21250</name>
</gene>
<evidence type="ECO:0000256" key="1">
    <source>
        <dbReference type="SAM" id="MobiDB-lite"/>
    </source>
</evidence>
<evidence type="ECO:0000313" key="4">
    <source>
        <dbReference type="EMBL" id="GAA1520325.1"/>
    </source>
</evidence>
<dbReference type="PANTHER" id="PTHR37981:SF1">
    <property type="entry name" value="SGNH HYDROLASE-TYPE ESTERASE DOMAIN-CONTAINING PROTEIN"/>
    <property type="match status" value="1"/>
</dbReference>
<dbReference type="GO" id="GO:0016787">
    <property type="term" value="F:hydrolase activity"/>
    <property type="evidence" value="ECO:0007669"/>
    <property type="project" value="UniProtKB-KW"/>
</dbReference>
<dbReference type="InterPro" id="IPR036514">
    <property type="entry name" value="SGNH_hydro_sf"/>
</dbReference>
<dbReference type="PANTHER" id="PTHR37981">
    <property type="entry name" value="LIPASE 2"/>
    <property type="match status" value="1"/>
</dbReference>
<feature type="signal peptide" evidence="2">
    <location>
        <begin position="1"/>
        <end position="23"/>
    </location>
</feature>
<keyword evidence="4" id="KW-0378">Hydrolase</keyword>
<evidence type="ECO:0000259" key="3">
    <source>
        <dbReference type="Pfam" id="PF13472"/>
    </source>
</evidence>
<accession>A0ABP4LBJ1</accession>
<reference evidence="5" key="1">
    <citation type="journal article" date="2019" name="Int. J. Syst. Evol. Microbiol.">
        <title>The Global Catalogue of Microorganisms (GCM) 10K type strain sequencing project: providing services to taxonomists for standard genome sequencing and annotation.</title>
        <authorList>
            <consortium name="The Broad Institute Genomics Platform"/>
            <consortium name="The Broad Institute Genome Sequencing Center for Infectious Disease"/>
            <person name="Wu L."/>
            <person name="Ma J."/>
        </authorList>
    </citation>
    <scope>NUCLEOTIDE SEQUENCE [LARGE SCALE GENOMIC DNA]</scope>
    <source>
        <strain evidence="5">JCM 14303</strain>
    </source>
</reference>
<dbReference type="Gene3D" id="3.40.50.1110">
    <property type="entry name" value="SGNH hydrolase"/>
    <property type="match status" value="1"/>
</dbReference>
<sequence length="342" mass="36110">MKWFRVTAVLAATSLLPVAGADAAVSAPSFKNYVALGDSYTAAPLVPPLDLANLGCLRSGGGNYPALAAPKLKVPKVTDVSCGGADTTHLKTAQATPTGFVPPQVDALTKQTDLVTIGLGANDFGLFADLLAVCPSLQKSDPDGAPCKKQFTAGGKDQLKENVAKTKTRLVEAVKTVKSRIAPKATIVLVGYPRIAPAKGNCPDLPLAKGDYAYLNMIETELNTAIQSAAKQGGAKYLDVFKPSEGHDVCAKEKAWLQGQEVDLMKAASFHPRAEEQTAVADLLVKLVSGSAQTLSAAEQESWRPVLNANSRRSAEQLAAPDSKQRIEHRLAQTPLFSRPAR</sequence>
<organism evidence="4 5">
    <name type="scientific">Kribbella lupini</name>
    <dbReference type="NCBI Taxonomy" id="291602"/>
    <lineage>
        <taxon>Bacteria</taxon>
        <taxon>Bacillati</taxon>
        <taxon>Actinomycetota</taxon>
        <taxon>Actinomycetes</taxon>
        <taxon>Propionibacteriales</taxon>
        <taxon>Kribbellaceae</taxon>
        <taxon>Kribbella</taxon>
    </lineage>
</organism>
<dbReference type="Proteomes" id="UP001500363">
    <property type="component" value="Unassembled WGS sequence"/>
</dbReference>
<proteinExistence type="predicted"/>
<name>A0ABP4LBJ1_9ACTN</name>
<evidence type="ECO:0000256" key="2">
    <source>
        <dbReference type="SAM" id="SignalP"/>
    </source>
</evidence>
<keyword evidence="5" id="KW-1185">Reference proteome</keyword>
<protein>
    <submittedName>
        <fullName evidence="4">SGNH/GDSL hydrolase family protein</fullName>
    </submittedName>
</protein>
<feature type="region of interest" description="Disordered" evidence="1">
    <location>
        <begin position="306"/>
        <end position="342"/>
    </location>
</feature>
<dbReference type="InterPro" id="IPR037460">
    <property type="entry name" value="SEST-like"/>
</dbReference>
<dbReference type="CDD" id="cd01823">
    <property type="entry name" value="SEST_like"/>
    <property type="match status" value="1"/>
</dbReference>
<dbReference type="RefSeq" id="WP_344172531.1">
    <property type="nucleotide sequence ID" value="NZ_BAAANC010000001.1"/>
</dbReference>
<dbReference type="Pfam" id="PF13472">
    <property type="entry name" value="Lipase_GDSL_2"/>
    <property type="match status" value="1"/>
</dbReference>